<dbReference type="SMART" id="SM00872">
    <property type="entry name" value="Alpha-mann_mid"/>
    <property type="match status" value="1"/>
</dbReference>
<evidence type="ECO:0000256" key="11">
    <source>
        <dbReference type="ARBA" id="ARBA00023034"/>
    </source>
</evidence>
<evidence type="ECO:0000256" key="16">
    <source>
        <dbReference type="ARBA" id="ARBA00093232"/>
    </source>
</evidence>
<accession>A0A9P0D9H8</accession>
<dbReference type="GO" id="GO:0004572">
    <property type="term" value="F:mannosyl-oligosaccharide 1,3-1,6-alpha-mannosidase activity"/>
    <property type="evidence" value="ECO:0007669"/>
    <property type="project" value="UniProtKB-EC"/>
</dbReference>
<dbReference type="Gene3D" id="3.20.110.10">
    <property type="entry name" value="Glycoside hydrolase 38, N terminal domain"/>
    <property type="match status" value="1"/>
</dbReference>
<dbReference type="PANTHER" id="PTHR11607:SF3">
    <property type="entry name" value="LYSOSOMAL ALPHA-MANNOSIDASE"/>
    <property type="match status" value="1"/>
</dbReference>
<keyword evidence="9" id="KW-0735">Signal-anchor</keyword>
<dbReference type="InterPro" id="IPR027291">
    <property type="entry name" value="Glyco_hydro_38_N_sf"/>
</dbReference>
<dbReference type="FunFam" id="3.20.110.10:FF:000003">
    <property type="entry name" value="Alpha-mannosidase"/>
    <property type="match status" value="1"/>
</dbReference>
<dbReference type="InterPro" id="IPR011330">
    <property type="entry name" value="Glyco_hydro/deAcase_b/a-brl"/>
</dbReference>
<dbReference type="Gene3D" id="2.70.98.30">
    <property type="entry name" value="Golgi alpha-mannosidase II, domain 4"/>
    <property type="match status" value="1"/>
</dbReference>
<dbReference type="GO" id="GO:0006013">
    <property type="term" value="P:mannose metabolic process"/>
    <property type="evidence" value="ECO:0007669"/>
    <property type="project" value="InterPro"/>
</dbReference>
<comment type="subcellular location">
    <subcellularLocation>
        <location evidence="1">Golgi apparatus membrane</location>
        <topology evidence="1">Single-pass type II membrane protein</topology>
    </subcellularLocation>
</comment>
<comment type="catalytic activity">
    <reaction evidence="16">
        <text>N(4)-{beta-D-GlcNAc-(1-&gt;2)-alpha-D-Man-(1-&gt;3)-[alpha-D-Man-(1-&gt;3)-[alpha-D-Man-(1-&gt;6)]-alpha-D-Man-(1-&gt;6)]-beta-D-Man-(1-&gt;4)-beta-D-GlcNAc-(1-&gt;4)-beta-D-GlcNAc}-L-asparaginyl-[protein] + 2 H2O = 2 alpha-D-mannopyranose + an N(4)-{beta-D-GlcNAc-(1-&gt;2)-alpha-D-Man-(1-&gt;3)-[alpha-D-Man-(1-&gt;6)]-beta-D-Man-(1-&gt;4)-beta-D-GlcNAc-(1-&gt;4)-beta-D-GlcNAc}-L-asparaginyl-[protein]</text>
        <dbReference type="Rhea" id="RHEA:56052"/>
        <dbReference type="Rhea" id="RHEA-COMP:14368"/>
        <dbReference type="Rhea" id="RHEA-COMP:14369"/>
        <dbReference type="ChEBI" id="CHEBI:15377"/>
        <dbReference type="ChEBI" id="CHEBI:28729"/>
        <dbReference type="ChEBI" id="CHEBI:60615"/>
        <dbReference type="ChEBI" id="CHEBI:60625"/>
        <dbReference type="EC" id="3.2.1.114"/>
    </reaction>
</comment>
<keyword evidence="6 17" id="KW-0479">Metal-binding</keyword>
<dbReference type="InterPro" id="IPR028995">
    <property type="entry name" value="Glyco_hydro_57/38_cen_sf"/>
</dbReference>
<comment type="pathway">
    <text evidence="2">Protein modification; protein glycosylation.</text>
</comment>
<dbReference type="Proteomes" id="UP001153636">
    <property type="component" value="Chromosome 8"/>
</dbReference>
<dbReference type="GO" id="GO:0006491">
    <property type="term" value="P:N-glycan processing"/>
    <property type="evidence" value="ECO:0007669"/>
    <property type="project" value="TreeGrafter"/>
</dbReference>
<dbReference type="AlphaFoldDB" id="A0A9P0D9H8"/>
<keyword evidence="13" id="KW-1015">Disulfide bond</keyword>
<dbReference type="OrthoDB" id="10261055at2759"/>
<keyword evidence="8 17" id="KW-0862">Zinc</keyword>
<evidence type="ECO:0000256" key="17">
    <source>
        <dbReference type="RuleBase" id="RU361199"/>
    </source>
</evidence>
<comment type="subunit">
    <text evidence="4">Homodimer; disulfide-linked.</text>
</comment>
<keyword evidence="10" id="KW-1133">Transmembrane helix</keyword>
<dbReference type="Pfam" id="PF07748">
    <property type="entry name" value="Glyco_hydro_38C"/>
    <property type="match status" value="1"/>
</dbReference>
<evidence type="ECO:0000256" key="10">
    <source>
        <dbReference type="ARBA" id="ARBA00022989"/>
    </source>
</evidence>
<dbReference type="SUPFAM" id="SSF88688">
    <property type="entry name" value="Families 57/38 glycoside transferase middle domain"/>
    <property type="match status" value="1"/>
</dbReference>
<evidence type="ECO:0000256" key="12">
    <source>
        <dbReference type="ARBA" id="ARBA00023136"/>
    </source>
</evidence>
<keyword evidence="5" id="KW-0812">Transmembrane</keyword>
<evidence type="ECO:0000256" key="14">
    <source>
        <dbReference type="ARBA" id="ARBA00023295"/>
    </source>
</evidence>
<keyword evidence="12" id="KW-0472">Membrane</keyword>
<evidence type="ECO:0000256" key="7">
    <source>
        <dbReference type="ARBA" id="ARBA00022801"/>
    </source>
</evidence>
<dbReference type="InterPro" id="IPR000602">
    <property type="entry name" value="Glyco_hydro_38_N"/>
</dbReference>
<protein>
    <recommendedName>
        <fullName evidence="17">Alpha-mannosidase</fullName>
        <ecNumber evidence="17">3.2.1.-</ecNumber>
    </recommendedName>
</protein>
<dbReference type="FunFam" id="1.20.1270.50:FF:000001">
    <property type="entry name" value="Alpha-mannosidase"/>
    <property type="match status" value="1"/>
</dbReference>
<evidence type="ECO:0000256" key="13">
    <source>
        <dbReference type="ARBA" id="ARBA00023157"/>
    </source>
</evidence>
<dbReference type="PANTHER" id="PTHR11607">
    <property type="entry name" value="ALPHA-MANNOSIDASE"/>
    <property type="match status" value="1"/>
</dbReference>
<sequence>MRLKQAAAIFGSLILIAVLFIAYSANYLTAYPNKRSSITQELQDNKWLHFEHKIKKLEDDLNEHHNAVHEIKIAMKNMLQPSFETNSISHRIPFNQSQMKYDLFYESTCSFQLNSAIKSDIQMLDLYDRLNFDNIDGGVWKQGWKIDVDETEWNRHNKLKVFVVPHSHNDPGWIKTVDEYYVTQTKHILDNMLTKLSEEPRRKFIWAEISYFSMWWEELVEEDRERVKRLLRNNQLEIVTGGWVMNDEANSHWISIMNQLIDGHQWLQENLNYTPISHWSIDPFGMSLTMPFLLKEMGLKNVLIQRVHYSVKKHLARNQQLEFRWKQLWDGNSNTEMFTHMMPFYSYDIPHTCGPDPKICCQFDFKRLPNYGLHCPWKIPPVMISEQNIVERAELLLDQYRKKSKLFKSNVLLVPLGDDFRYDHPTEWDVQFQNYQKLFDYMNSNFKLHVQAQFGTLTDYFNELHKSKKLSDFPTLTGDFFTYADRDDHYWSGYYTSRPFYKRMDRILLSYIRAAEIIHTLVYLHKDPESILIEDKRTNLGKTIESARQSHSLFQHHDGITGTAKDHVVIDYGKKMLSAIQGCQKVIQICTHLLLKTSGSSVSTINSKYYNIDDIMHSQNVNSEHFQITIGIPEIRSKKVVIYNSLPFTRREVVTFHISTPFVEIIDFKGERIACQLSPIFEYSSSMSQSKYQLSFIANIPGLSLRGYTINALLDSDVPRETVLSEIRILNYYGHVRPPLGFTPEVSPTPTEFTLQNARIMASFNKFGLLKALTVGKKTVPVHLEFAKYGVRKRTNSERSGAYLFLPDGDAVKIPLENVVVNIIKGPIMCSVIVQLPYIQHTVFLYNTTGADGMGIEIQNLVDISQMNNFELIMRLSTNINSSNEFFTDVNGYQMMRRKMLKKLPLQANYYPMPTMAYIEDKFMRLTVATGSPLGCSSLNSGQIEIMLDRRLNQDDNLGLGQGVMDNVPIRHIFKLVLEMKKEGCEAGDRNNPAGFPTLAAYVASQSLLNPMLRLLTIEDDDDEISKSSFTFSQDFGVDISIPLFKRNVHFKNNTYTGLVIHREFLNTCYADRTILEQFPLSDGSASLCLPPRDSSRLPQSGLGPATGSLQSGLGPICFPSFWGSHGGTETRMAYCHYLDALLLPIHHLFLIVDG</sequence>
<dbReference type="FunFam" id="2.70.98.30:FF:000002">
    <property type="entry name" value="Alpha-mannosidase"/>
    <property type="match status" value="1"/>
</dbReference>
<evidence type="ECO:0000256" key="3">
    <source>
        <dbReference type="ARBA" id="ARBA00009792"/>
    </source>
</evidence>
<feature type="domain" description="Glycoside hydrolase family 38 central" evidence="18">
    <location>
        <begin position="489"/>
        <end position="576"/>
    </location>
</feature>
<evidence type="ECO:0000256" key="8">
    <source>
        <dbReference type="ARBA" id="ARBA00022833"/>
    </source>
</evidence>
<proteinExistence type="inferred from homology"/>
<dbReference type="InterPro" id="IPR011682">
    <property type="entry name" value="Glyco_hydro_38_C"/>
</dbReference>
<dbReference type="Pfam" id="PF01074">
    <property type="entry name" value="Glyco_hydro_38N"/>
    <property type="match status" value="1"/>
</dbReference>
<dbReference type="GO" id="GO:0046872">
    <property type="term" value="F:metal ion binding"/>
    <property type="evidence" value="ECO:0007669"/>
    <property type="project" value="UniProtKB-KW"/>
</dbReference>
<keyword evidence="11" id="KW-0333">Golgi apparatus</keyword>
<evidence type="ECO:0000256" key="4">
    <source>
        <dbReference type="ARBA" id="ARBA00011748"/>
    </source>
</evidence>
<evidence type="ECO:0000313" key="20">
    <source>
        <dbReference type="Proteomes" id="UP001153636"/>
    </source>
</evidence>
<dbReference type="CDD" id="cd10809">
    <property type="entry name" value="GH38N_AMII_GMII_SfManIII_like"/>
    <property type="match status" value="1"/>
</dbReference>
<dbReference type="InterPro" id="IPR011013">
    <property type="entry name" value="Gal_mutarotase_sf_dom"/>
</dbReference>
<organism evidence="19 20">
    <name type="scientific">Psylliodes chrysocephalus</name>
    <dbReference type="NCBI Taxonomy" id="3402493"/>
    <lineage>
        <taxon>Eukaryota</taxon>
        <taxon>Metazoa</taxon>
        <taxon>Ecdysozoa</taxon>
        <taxon>Arthropoda</taxon>
        <taxon>Hexapoda</taxon>
        <taxon>Insecta</taxon>
        <taxon>Pterygota</taxon>
        <taxon>Neoptera</taxon>
        <taxon>Endopterygota</taxon>
        <taxon>Coleoptera</taxon>
        <taxon>Polyphaga</taxon>
        <taxon>Cucujiformia</taxon>
        <taxon>Chrysomeloidea</taxon>
        <taxon>Chrysomelidae</taxon>
        <taxon>Galerucinae</taxon>
        <taxon>Alticini</taxon>
        <taxon>Psylliodes</taxon>
    </lineage>
</organism>
<dbReference type="SUPFAM" id="SSF88713">
    <property type="entry name" value="Glycoside hydrolase/deacetylase"/>
    <property type="match status" value="1"/>
</dbReference>
<dbReference type="InterPro" id="IPR050843">
    <property type="entry name" value="Glycosyl_Hydrlase_38"/>
</dbReference>
<evidence type="ECO:0000259" key="18">
    <source>
        <dbReference type="SMART" id="SM00872"/>
    </source>
</evidence>
<dbReference type="FunFam" id="2.60.40.1180:FF:000019">
    <property type="entry name" value="Alpha-mannosidase 2"/>
    <property type="match status" value="1"/>
</dbReference>
<keyword evidence="20" id="KW-1185">Reference proteome</keyword>
<keyword evidence="14 17" id="KW-0326">Glycosidase</keyword>
<comment type="cofactor">
    <cofactor evidence="17">
        <name>Zn(2+)</name>
        <dbReference type="ChEBI" id="CHEBI:29105"/>
    </cofactor>
    <text evidence="17">Binds 1 zinc ion per subunit.</text>
</comment>
<evidence type="ECO:0000313" key="19">
    <source>
        <dbReference type="EMBL" id="CAH1114116.1"/>
    </source>
</evidence>
<dbReference type="EMBL" id="OV651820">
    <property type="protein sequence ID" value="CAH1114116.1"/>
    <property type="molecule type" value="Genomic_DNA"/>
</dbReference>
<evidence type="ECO:0000256" key="6">
    <source>
        <dbReference type="ARBA" id="ARBA00022723"/>
    </source>
</evidence>
<dbReference type="GO" id="GO:0030246">
    <property type="term" value="F:carbohydrate binding"/>
    <property type="evidence" value="ECO:0007669"/>
    <property type="project" value="InterPro"/>
</dbReference>
<evidence type="ECO:0000256" key="15">
    <source>
        <dbReference type="ARBA" id="ARBA00059516"/>
    </source>
</evidence>
<dbReference type="Gene3D" id="2.60.40.1180">
    <property type="entry name" value="Golgi alpha-mannosidase II"/>
    <property type="match status" value="1"/>
</dbReference>
<gene>
    <name evidence="19" type="ORF">PSYICH_LOCUS14784</name>
</gene>
<name>A0A9P0D9H8_9CUCU</name>
<evidence type="ECO:0000256" key="2">
    <source>
        <dbReference type="ARBA" id="ARBA00004922"/>
    </source>
</evidence>
<dbReference type="GO" id="GO:0000139">
    <property type="term" value="C:Golgi membrane"/>
    <property type="evidence" value="ECO:0007669"/>
    <property type="project" value="UniProtKB-SubCell"/>
</dbReference>
<dbReference type="SUPFAM" id="SSF74650">
    <property type="entry name" value="Galactose mutarotase-like"/>
    <property type="match status" value="1"/>
</dbReference>
<dbReference type="Gene3D" id="1.20.1270.50">
    <property type="entry name" value="Glycoside hydrolase family 38, central domain"/>
    <property type="match status" value="1"/>
</dbReference>
<evidence type="ECO:0000256" key="9">
    <source>
        <dbReference type="ARBA" id="ARBA00022968"/>
    </source>
</evidence>
<keyword evidence="7 17" id="KW-0378">Hydrolase</keyword>
<comment type="function">
    <text evidence="15">Catalyzes the first committed step in the biosynthesis of complex N-glycans. It controls conversion of high mannose to complex N-glycans; the final hydrolytic step in the N-glycan maturation pathway.</text>
</comment>
<dbReference type="EC" id="3.2.1.-" evidence="17"/>
<evidence type="ECO:0000256" key="1">
    <source>
        <dbReference type="ARBA" id="ARBA00004323"/>
    </source>
</evidence>
<dbReference type="Pfam" id="PF09261">
    <property type="entry name" value="Alpha-mann_mid"/>
    <property type="match status" value="1"/>
</dbReference>
<dbReference type="InterPro" id="IPR013780">
    <property type="entry name" value="Glyco_hydro_b"/>
</dbReference>
<evidence type="ECO:0000256" key="5">
    <source>
        <dbReference type="ARBA" id="ARBA00022692"/>
    </source>
</evidence>
<dbReference type="InterPro" id="IPR037094">
    <property type="entry name" value="Glyco_hydro_38_cen_sf"/>
</dbReference>
<reference evidence="19" key="1">
    <citation type="submission" date="2022-01" db="EMBL/GenBank/DDBJ databases">
        <authorList>
            <person name="King R."/>
        </authorList>
    </citation>
    <scope>NUCLEOTIDE SEQUENCE</scope>
</reference>
<comment type="similarity">
    <text evidence="3 17">Belongs to the glycosyl hydrolase 38 family.</text>
</comment>
<dbReference type="InterPro" id="IPR015341">
    <property type="entry name" value="Glyco_hydro_38_cen"/>
</dbReference>